<name>A0ABQ9HGQ4_9NEOP</name>
<evidence type="ECO:0000313" key="2">
    <source>
        <dbReference type="EMBL" id="KAJ8883417.1"/>
    </source>
</evidence>
<evidence type="ECO:0000256" key="1">
    <source>
        <dbReference type="SAM" id="MobiDB-lite"/>
    </source>
</evidence>
<organism evidence="2 3">
    <name type="scientific">Dryococelus australis</name>
    <dbReference type="NCBI Taxonomy" id="614101"/>
    <lineage>
        <taxon>Eukaryota</taxon>
        <taxon>Metazoa</taxon>
        <taxon>Ecdysozoa</taxon>
        <taxon>Arthropoda</taxon>
        <taxon>Hexapoda</taxon>
        <taxon>Insecta</taxon>
        <taxon>Pterygota</taxon>
        <taxon>Neoptera</taxon>
        <taxon>Polyneoptera</taxon>
        <taxon>Phasmatodea</taxon>
        <taxon>Verophasmatodea</taxon>
        <taxon>Anareolatae</taxon>
        <taxon>Phasmatidae</taxon>
        <taxon>Eurycanthinae</taxon>
        <taxon>Dryococelus</taxon>
    </lineage>
</organism>
<comment type="caution">
    <text evidence="2">The sequence shown here is derived from an EMBL/GenBank/DDBJ whole genome shotgun (WGS) entry which is preliminary data.</text>
</comment>
<proteinExistence type="predicted"/>
<reference evidence="2 3" key="1">
    <citation type="submission" date="2023-02" db="EMBL/GenBank/DDBJ databases">
        <title>LHISI_Scaffold_Assembly.</title>
        <authorList>
            <person name="Stuart O.P."/>
            <person name="Cleave R."/>
            <person name="Magrath M.J.L."/>
            <person name="Mikheyev A.S."/>
        </authorList>
    </citation>
    <scope>NUCLEOTIDE SEQUENCE [LARGE SCALE GENOMIC DNA]</scope>
    <source>
        <strain evidence="2">Daus_M_001</strain>
        <tissue evidence="2">Leg muscle</tissue>
    </source>
</reference>
<dbReference type="Proteomes" id="UP001159363">
    <property type="component" value="Chromosome 4"/>
</dbReference>
<keyword evidence="3" id="KW-1185">Reference proteome</keyword>
<accession>A0ABQ9HGQ4</accession>
<gene>
    <name evidence="2" type="ORF">PR048_015260</name>
</gene>
<feature type="region of interest" description="Disordered" evidence="1">
    <location>
        <begin position="418"/>
        <end position="444"/>
    </location>
</feature>
<evidence type="ECO:0000313" key="3">
    <source>
        <dbReference type="Proteomes" id="UP001159363"/>
    </source>
</evidence>
<dbReference type="EMBL" id="JARBHB010000005">
    <property type="protein sequence ID" value="KAJ8883417.1"/>
    <property type="molecule type" value="Genomic_DNA"/>
</dbReference>
<sequence>MDFLTRPCRYRLFTTSDSPGYGSSLAVAREVKTLQDGAEGGGAGQQHVVCYILLRLRGLLGRNCGQRQLWCLSQPPCRSRRPVITAQLCSCSLPCSTFAPHPPSLLDQLHKTAITVLSTQKTVAPFEFTAGLEIEMKFISNRRNWRFEISIRDQQPSSTNIKLDPDLELRSFDLGSGKMLVQPGISLAVGTREGCQSESAQLPGDAAGRRGSLGDLQFLPPFRSGAAPYSPRVTLIGSKDHAVKSRPNLSTHSVAPGGDDSRLSACTTVPRACKMIAELQRFDSGSWRQETRGEILAMSPFRLLIFEFNPDRLPPRESGFNSRPRHRIFAFGNRAGRCRWSVGFLGDLPLLPHFHSGADPYSPQSPSSALKTTLLYATIQCATKSLPEDLLSEPVCKQVWRFLWSIHYTILAAEQRRNDGTGVTGDPRENLPVSSIARHDSHMRRSRASHCGVIMMSGYPMSTINTFQCFGEGSTLGSLVSEDGGWVWAWGEHRRGKEAYIMFITSQGASRLCLKIRCGRHYLLGKGARKWGGGSIQTASLINAEFPSAQVITIFTLEAGSFATRSSIMGVP</sequence>
<protein>
    <submittedName>
        <fullName evidence="2">Uncharacterized protein</fullName>
    </submittedName>
</protein>